<name>B2JBZ8_NOSP7</name>
<gene>
    <name evidence="1" type="ordered locus">Npun_DF032</name>
</gene>
<dbReference type="eggNOG" id="ENOG5033C9B">
    <property type="taxonomic scope" value="Bacteria"/>
</dbReference>
<dbReference type="EnsemblBacteria" id="ACC85452">
    <property type="protein sequence ID" value="ACC85452"/>
    <property type="gene ID" value="Npun_DF032"/>
</dbReference>
<dbReference type="HOGENOM" id="CLU_794180_0_0_3"/>
<dbReference type="KEGG" id="npu:Npun_DF032"/>
<dbReference type="AlphaFoldDB" id="B2JBZ8"/>
<keyword evidence="1" id="KW-0614">Plasmid</keyword>
<evidence type="ECO:0000313" key="2">
    <source>
        <dbReference type="Proteomes" id="UP000001191"/>
    </source>
</evidence>
<accession>B2JBZ8</accession>
<evidence type="ECO:0000313" key="1">
    <source>
        <dbReference type="EMBL" id="ACC85452.1"/>
    </source>
</evidence>
<proteinExistence type="predicted"/>
<dbReference type="RefSeq" id="WP_012413383.1">
    <property type="nucleotide sequence ID" value="NC_010633.1"/>
</dbReference>
<organism evidence="1 2">
    <name type="scientific">Nostoc punctiforme (strain ATCC 29133 / PCC 73102)</name>
    <dbReference type="NCBI Taxonomy" id="63737"/>
    <lineage>
        <taxon>Bacteria</taxon>
        <taxon>Bacillati</taxon>
        <taxon>Cyanobacteriota</taxon>
        <taxon>Cyanophyceae</taxon>
        <taxon>Nostocales</taxon>
        <taxon>Nostocaceae</taxon>
        <taxon>Nostoc</taxon>
    </lineage>
</organism>
<dbReference type="OrthoDB" id="9554057at2"/>
<sequence length="349" mass="40490">MQTFQLIEDFEFLQKLLEKDENKLVFEWLFFLADSEINEILKSIGDSIDEGNKGSVGSAQLYTRSLINQIKLRIKPKVFFSSFEILQKDYISFLKTINPNSEIESYIRSQFSLLEEAYERFIDNYDYNSTVNLITCAKVLVNILSTFNEVNSFLIKNLQQTYDFELDETLNSFSLFIDSDYTFKEFIQKLEAIQALYSELCFLYDISEVDFPLRIIKIESGSLWVKIFGESRVIETIVSLIKDAKEYGYRNLTKEGKIEAEQQNFKAIESALELRKKLQEANIDVEEFDEKIKKSSIVIINNLNTLLSGEKKIKLNGELIESDDTTQKLLKGSNRYLLEGSKDATEDNE</sequence>
<geneLocation type="plasmid" evidence="1 2">
    <name>pNPUN04</name>
</geneLocation>
<dbReference type="EMBL" id="CP001041">
    <property type="protein sequence ID" value="ACC85452.1"/>
    <property type="molecule type" value="Genomic_DNA"/>
</dbReference>
<protein>
    <submittedName>
        <fullName evidence="1">Uncharacterized protein</fullName>
    </submittedName>
</protein>
<keyword evidence="2" id="KW-1185">Reference proteome</keyword>
<dbReference type="Proteomes" id="UP000001191">
    <property type="component" value="Plasmid pNPUN04"/>
</dbReference>
<reference evidence="2" key="1">
    <citation type="submission" date="2008-04" db="EMBL/GenBank/DDBJ databases">
        <title>Complete sequence of plasmid 4 of Nostoc punctiforme ATCC 29133.</title>
        <authorList>
            <consortium name="US DOE Joint Genome Institute"/>
            <person name="Copeland A."/>
            <person name="Lucas S."/>
            <person name="Lapidus A."/>
            <person name="Glavina del Rio T."/>
            <person name="Dalin E."/>
            <person name="Tice H."/>
            <person name="Pitluck S."/>
            <person name="Chain P."/>
            <person name="Malfatti S."/>
            <person name="Shin M."/>
            <person name="Vergez L."/>
            <person name="Schmutz J."/>
            <person name="Larimer F."/>
            <person name="Land M."/>
            <person name="Hauser L."/>
            <person name="Kyrpides N."/>
            <person name="Kim E."/>
            <person name="Meeks J.C."/>
            <person name="Elhai J."/>
            <person name="Campbell E.L."/>
            <person name="Thiel T."/>
            <person name="Longmire J."/>
            <person name="Potts M."/>
            <person name="Atlas R."/>
        </authorList>
    </citation>
    <scope>NUCLEOTIDE SEQUENCE [LARGE SCALE GENOMIC DNA]</scope>
    <source>
        <strain evidence="2">ATCC 29133 / PCC 73102</strain>
        <plasmid evidence="2">Plasmid pNPUN04</plasmid>
    </source>
</reference>